<dbReference type="Proteomes" id="UP000238322">
    <property type="component" value="Unassembled WGS sequence"/>
</dbReference>
<dbReference type="InterPro" id="IPR004175">
    <property type="entry name" value="RNA_CPDase"/>
</dbReference>
<comment type="similarity">
    <text evidence="2">Belongs to the 2H phosphoesterase superfamily. ThpR family.</text>
</comment>
<organism evidence="3 4">
    <name type="scientific">Blastopirellula marina</name>
    <dbReference type="NCBI Taxonomy" id="124"/>
    <lineage>
        <taxon>Bacteria</taxon>
        <taxon>Pseudomonadati</taxon>
        <taxon>Planctomycetota</taxon>
        <taxon>Planctomycetia</taxon>
        <taxon>Pirellulales</taxon>
        <taxon>Pirellulaceae</taxon>
        <taxon>Blastopirellula</taxon>
    </lineage>
</organism>
<comment type="caution">
    <text evidence="3">The sequence shown here is derived from an EMBL/GenBank/DDBJ whole genome shotgun (WGS) entry which is preliminary data.</text>
</comment>
<dbReference type="Pfam" id="PF13563">
    <property type="entry name" value="2_5_RNA_ligase2"/>
    <property type="match status" value="1"/>
</dbReference>
<comment type="function">
    <text evidence="2">Hydrolyzes RNA 2',3'-cyclic phosphodiester to an RNA 2'-phosphomonoester.</text>
</comment>
<dbReference type="EMBL" id="PUHY01000010">
    <property type="protein sequence ID" value="PQO34938.1"/>
    <property type="molecule type" value="Genomic_DNA"/>
</dbReference>
<dbReference type="NCBIfam" id="TIGR02258">
    <property type="entry name" value="2_5_ligase"/>
    <property type="match status" value="1"/>
</dbReference>
<name>A0A2S8FRY1_9BACT</name>
<feature type="short sequence motif" description="HXTX 2" evidence="2">
    <location>
        <begin position="131"/>
        <end position="134"/>
    </location>
</feature>
<dbReference type="InterPro" id="IPR009097">
    <property type="entry name" value="Cyclic_Pdiesterase"/>
</dbReference>
<gene>
    <name evidence="3" type="primary">thpR</name>
    <name evidence="3" type="ORF">C5Y83_15765</name>
</gene>
<dbReference type="SUPFAM" id="SSF55144">
    <property type="entry name" value="LigT-like"/>
    <property type="match status" value="1"/>
</dbReference>
<evidence type="ECO:0000256" key="2">
    <source>
        <dbReference type="HAMAP-Rule" id="MF_01940"/>
    </source>
</evidence>
<dbReference type="GO" id="GO:0008664">
    <property type="term" value="F:RNA 2',3'-cyclic 3'-phosphodiesterase activity"/>
    <property type="evidence" value="ECO:0007669"/>
    <property type="project" value="UniProtKB-EC"/>
</dbReference>
<feature type="active site" description="Proton donor" evidence="2">
    <location>
        <position position="43"/>
    </location>
</feature>
<sequence length="190" mass="21054">MEATRCFLAVRISTDVRRRAEKLIKKLSAAGADVKWVESENLHITTNFLGDITSQYLVDISKETLEVAARHTAFDLEMTGAGAFPDTENPRTLWIGAGQGAEQLIALQEDLTESLAAIGFPPDSRKKYHPHLTLGRLKRFTPKVADLRSLLEENEELPMGECSVKEIGIYASKLDRTGPKYTLIGRGRLG</sequence>
<evidence type="ECO:0000256" key="1">
    <source>
        <dbReference type="ARBA" id="ARBA00022801"/>
    </source>
</evidence>
<feature type="active site" description="Proton acceptor" evidence="2">
    <location>
        <position position="131"/>
    </location>
</feature>
<dbReference type="EC" id="3.1.4.58" evidence="2"/>
<dbReference type="Gene3D" id="3.90.1140.10">
    <property type="entry name" value="Cyclic phosphodiesterase"/>
    <property type="match status" value="1"/>
</dbReference>
<evidence type="ECO:0000313" key="4">
    <source>
        <dbReference type="Proteomes" id="UP000238322"/>
    </source>
</evidence>
<dbReference type="GO" id="GO:0004113">
    <property type="term" value="F:2',3'-cyclic-nucleotide 3'-phosphodiesterase activity"/>
    <property type="evidence" value="ECO:0007669"/>
    <property type="project" value="InterPro"/>
</dbReference>
<dbReference type="RefSeq" id="WP_105330668.1">
    <property type="nucleotide sequence ID" value="NZ_PUHY01000010.1"/>
</dbReference>
<dbReference type="OrthoDB" id="9789350at2"/>
<feature type="short sequence motif" description="HXTX 1" evidence="2">
    <location>
        <begin position="43"/>
        <end position="46"/>
    </location>
</feature>
<dbReference type="PANTHER" id="PTHR35561">
    <property type="entry name" value="RNA 2',3'-CYCLIC PHOSPHODIESTERASE"/>
    <property type="match status" value="1"/>
</dbReference>
<protein>
    <recommendedName>
        <fullName evidence="2">RNA 2',3'-cyclic phosphodiesterase</fullName>
        <shortName evidence="2">RNA 2',3'-CPDase</shortName>
        <ecNumber evidence="2">3.1.4.58</ecNumber>
    </recommendedName>
</protein>
<keyword evidence="1 2" id="KW-0378">Hydrolase</keyword>
<accession>A0A2S8FRY1</accession>
<dbReference type="PANTHER" id="PTHR35561:SF1">
    <property type="entry name" value="RNA 2',3'-CYCLIC PHOSPHODIESTERASE"/>
    <property type="match status" value="1"/>
</dbReference>
<proteinExistence type="inferred from homology"/>
<dbReference type="HAMAP" id="MF_01940">
    <property type="entry name" value="RNA_CPDase"/>
    <property type="match status" value="1"/>
</dbReference>
<evidence type="ECO:0000313" key="3">
    <source>
        <dbReference type="EMBL" id="PQO34938.1"/>
    </source>
</evidence>
<comment type="catalytic activity">
    <reaction evidence="2">
        <text>a 3'-end 2',3'-cyclophospho-ribonucleotide-RNA + H2O = a 3'-end 2'-phospho-ribonucleotide-RNA + H(+)</text>
        <dbReference type="Rhea" id="RHEA:11828"/>
        <dbReference type="Rhea" id="RHEA-COMP:10464"/>
        <dbReference type="Rhea" id="RHEA-COMP:17353"/>
        <dbReference type="ChEBI" id="CHEBI:15377"/>
        <dbReference type="ChEBI" id="CHEBI:15378"/>
        <dbReference type="ChEBI" id="CHEBI:83064"/>
        <dbReference type="ChEBI" id="CHEBI:173113"/>
        <dbReference type="EC" id="3.1.4.58"/>
    </reaction>
</comment>
<dbReference type="AlphaFoldDB" id="A0A2S8FRY1"/>
<reference evidence="3 4" key="1">
    <citation type="submission" date="2018-02" db="EMBL/GenBank/DDBJ databases">
        <title>Comparative genomes isolates from brazilian mangrove.</title>
        <authorList>
            <person name="Araujo J.E."/>
            <person name="Taketani R.G."/>
            <person name="Silva M.C.P."/>
            <person name="Loureco M.V."/>
            <person name="Andreote F.D."/>
        </authorList>
    </citation>
    <scope>NUCLEOTIDE SEQUENCE [LARGE SCALE GENOMIC DNA]</scope>
    <source>
        <strain evidence="3 4">Hex-1 MGV</strain>
    </source>
</reference>